<dbReference type="OrthoDB" id="5870895at2"/>
<evidence type="ECO:0000313" key="3">
    <source>
        <dbReference type="Proteomes" id="UP000036426"/>
    </source>
</evidence>
<organism evidence="2 3">
    <name type="scientific">Photobacterium aphoticum</name>
    <dbReference type="NCBI Taxonomy" id="754436"/>
    <lineage>
        <taxon>Bacteria</taxon>
        <taxon>Pseudomonadati</taxon>
        <taxon>Pseudomonadota</taxon>
        <taxon>Gammaproteobacteria</taxon>
        <taxon>Vibrionales</taxon>
        <taxon>Vibrionaceae</taxon>
        <taxon>Photobacterium</taxon>
    </lineage>
</organism>
<keyword evidence="1" id="KW-0732">Signal</keyword>
<protein>
    <submittedName>
        <fullName evidence="2">Uncharacterized protein</fullName>
    </submittedName>
</protein>
<gene>
    <name evidence="2" type="ORF">ABT58_03120</name>
</gene>
<dbReference type="PATRIC" id="fig|754436.4.peg.660"/>
<keyword evidence="3" id="KW-1185">Reference proteome</keyword>
<name>A0A0J1GRY5_9GAMM</name>
<dbReference type="InterPro" id="IPR011990">
    <property type="entry name" value="TPR-like_helical_dom_sf"/>
</dbReference>
<dbReference type="Proteomes" id="UP000036426">
    <property type="component" value="Unassembled WGS sequence"/>
</dbReference>
<feature type="signal peptide" evidence="1">
    <location>
        <begin position="1"/>
        <end position="16"/>
    </location>
</feature>
<comment type="caution">
    <text evidence="2">The sequence shown here is derived from an EMBL/GenBank/DDBJ whole genome shotgun (WGS) entry which is preliminary data.</text>
</comment>
<sequence length="483" mass="55094">MKPSLLTLLIALPALANEQAHVQLLDSQVSVTVNPPQTYSGYDETPIWKILEKEGWQAAQQAASNQDVSDKLVGEIDYQSTLNALTEKVTNRQTAQASALINAHPEWNTCDRIQWAWLVLQAETQTGYGPNAKQKLTQLLQSCPEHALATTQKTLSWTRSHNGPDILAKYRQSSGYDAEAYNKLAYQINLKQLGKQRLSRQQTQNASLQVNKVKDVKGAELLGWQYLRQKQPQKALAWFNQSINWSGTASRKQIEGKILSLQQLGQQQKADALKTQWSARYPSLARMHAGSSSPKLDKACRHDPQACLHLLQQQSTLSPQQQALAAWQWYKLDRPLTAMRAFEQALKTLPETDKDYHSTQYGYTLALNKAGFEQRAEYMAHNLPDPAQRQLYAKKREAKQILDAYEQQNYAYVIQKSTEFEQQYGKDVNMTEIKGWAYYNFNQTTRAVSTFRELAEAYPHDKKYQEALRTAVCAQKKSYKHCF</sequence>
<dbReference type="RefSeq" id="WP_047872904.1">
    <property type="nucleotide sequence ID" value="NZ_BMYC01000027.1"/>
</dbReference>
<feature type="chain" id="PRO_5005251888" evidence="1">
    <location>
        <begin position="17"/>
        <end position="483"/>
    </location>
</feature>
<dbReference type="SUPFAM" id="SSF48452">
    <property type="entry name" value="TPR-like"/>
    <property type="match status" value="2"/>
</dbReference>
<evidence type="ECO:0000256" key="1">
    <source>
        <dbReference type="SAM" id="SignalP"/>
    </source>
</evidence>
<accession>A0A0J1GRY5</accession>
<dbReference type="AlphaFoldDB" id="A0A0J1GRY5"/>
<reference evidence="2 3" key="1">
    <citation type="submission" date="2015-05" db="EMBL/GenBank/DDBJ databases">
        <title>Photobacterium galathea sp. nov.</title>
        <authorList>
            <person name="Machado H."/>
            <person name="Gram L."/>
        </authorList>
    </citation>
    <scope>NUCLEOTIDE SEQUENCE [LARGE SCALE GENOMIC DNA]</scope>
    <source>
        <strain evidence="2 3">DSM 25995</strain>
    </source>
</reference>
<evidence type="ECO:0000313" key="2">
    <source>
        <dbReference type="EMBL" id="KLV02513.1"/>
    </source>
</evidence>
<proteinExistence type="predicted"/>
<dbReference type="EMBL" id="LDOV01000006">
    <property type="protein sequence ID" value="KLV02513.1"/>
    <property type="molecule type" value="Genomic_DNA"/>
</dbReference>